<feature type="transmembrane region" description="Helical" evidence="6">
    <location>
        <begin position="107"/>
        <end position="124"/>
    </location>
</feature>
<evidence type="ECO:0000259" key="7">
    <source>
        <dbReference type="Pfam" id="PF04932"/>
    </source>
</evidence>
<feature type="transmembrane region" description="Helical" evidence="6">
    <location>
        <begin position="383"/>
        <end position="401"/>
    </location>
</feature>
<feature type="transmembrane region" description="Helical" evidence="6">
    <location>
        <begin position="326"/>
        <end position="347"/>
    </location>
</feature>
<sequence length="426" mass="46281">MRSDSSSAVPTSYARYTGYLVYFVIAALPLSFALAHILMELANYQTYRVRREFTGYSQVVLIALLLWGCLKNRQVFDWRILGLMAVPILVLAGHFLTGTDDDIGRALWRWVLIWLFALVFYGAVRSGTIAVAAKGVVYAFVTGSLLYTVFALVHHFGLGHLEDLNSQNLLGFGNVRASTRLFVPAIMCAIVPAALPSLPIRRRVMFLAAALIISLLSGYTGSRSTILALMSISVMAFLLSRGFGYWRIAVTTTAVVGFGLVAARFLPSVEYFGLDITRNHDSGRMEIWSAVFEYVLQSPFFGWGGIGFPDPVPGGPSNAHNIVLQIFYEVGLVGLVSMAILAALFLLRVLRIVQDKAASPYVTATALAACAIMADALVSPALWFQYSAFLFVVLAVMMLTAKQEPRPVGNAVPRGAEGPADSEAAG</sequence>
<name>A0A231V2M2_9HYPH</name>
<evidence type="ECO:0000256" key="3">
    <source>
        <dbReference type="ARBA" id="ARBA00022989"/>
    </source>
</evidence>
<feature type="transmembrane region" description="Helical" evidence="6">
    <location>
        <begin position="359"/>
        <end position="377"/>
    </location>
</feature>
<keyword evidence="4 6" id="KW-0472">Membrane</keyword>
<feature type="transmembrane region" description="Helical" evidence="6">
    <location>
        <begin position="53"/>
        <end position="70"/>
    </location>
</feature>
<feature type="transmembrane region" description="Helical" evidence="6">
    <location>
        <begin position="207"/>
        <end position="239"/>
    </location>
</feature>
<feature type="transmembrane region" description="Helical" evidence="6">
    <location>
        <begin position="77"/>
        <end position="95"/>
    </location>
</feature>
<dbReference type="PANTHER" id="PTHR37422:SF13">
    <property type="entry name" value="LIPOPOLYSACCHARIDE BIOSYNTHESIS PROTEIN PA4999-RELATED"/>
    <property type="match status" value="1"/>
</dbReference>
<keyword evidence="9" id="KW-1185">Reference proteome</keyword>
<keyword evidence="2 6" id="KW-0812">Transmembrane</keyword>
<comment type="subcellular location">
    <subcellularLocation>
        <location evidence="1">Membrane</location>
        <topology evidence="1">Multi-pass membrane protein</topology>
    </subcellularLocation>
</comment>
<feature type="transmembrane region" description="Helical" evidence="6">
    <location>
        <begin position="20"/>
        <end position="41"/>
    </location>
</feature>
<dbReference type="EMBL" id="NBYO01000001">
    <property type="protein sequence ID" value="OXT02387.1"/>
    <property type="molecule type" value="Genomic_DNA"/>
</dbReference>
<dbReference type="Pfam" id="PF04932">
    <property type="entry name" value="Wzy_C"/>
    <property type="match status" value="1"/>
</dbReference>
<accession>A0A231V2M2</accession>
<feature type="transmembrane region" description="Helical" evidence="6">
    <location>
        <begin position="136"/>
        <end position="157"/>
    </location>
</feature>
<dbReference type="RefSeq" id="WP_094076342.1">
    <property type="nucleotide sequence ID" value="NZ_NBYO01000001.1"/>
</dbReference>
<reference evidence="9" key="1">
    <citation type="journal article" date="2017" name="Int. J. Syst. Evol. Microbiol.">
        <title>Notoacmeibacter marinus gen. nov., sp. nov., isolated from the gut of a limpet and proposal of Notoacmeibacteraceae fam. nov. in the order Rhizobiales of the class Alphaproteobacteria.</title>
        <authorList>
            <person name="Huang Z."/>
            <person name="Guo F."/>
            <person name="Lai Q."/>
        </authorList>
    </citation>
    <scope>NUCLEOTIDE SEQUENCE [LARGE SCALE GENOMIC DNA]</scope>
    <source>
        <strain evidence="9">XMTR2A4</strain>
    </source>
</reference>
<dbReference type="InterPro" id="IPR051533">
    <property type="entry name" value="WaaL-like"/>
</dbReference>
<evidence type="ECO:0000256" key="6">
    <source>
        <dbReference type="SAM" id="Phobius"/>
    </source>
</evidence>
<dbReference type="GO" id="GO:0016020">
    <property type="term" value="C:membrane"/>
    <property type="evidence" value="ECO:0007669"/>
    <property type="project" value="UniProtKB-SubCell"/>
</dbReference>
<keyword evidence="3 6" id="KW-1133">Transmembrane helix</keyword>
<evidence type="ECO:0000256" key="1">
    <source>
        <dbReference type="ARBA" id="ARBA00004141"/>
    </source>
</evidence>
<feature type="transmembrane region" description="Helical" evidence="6">
    <location>
        <begin position="245"/>
        <end position="266"/>
    </location>
</feature>
<comment type="caution">
    <text evidence="8">The sequence shown here is derived from an EMBL/GenBank/DDBJ whole genome shotgun (WGS) entry which is preliminary data.</text>
</comment>
<dbReference type="PANTHER" id="PTHR37422">
    <property type="entry name" value="TEICHURONIC ACID BIOSYNTHESIS PROTEIN TUAE"/>
    <property type="match status" value="1"/>
</dbReference>
<gene>
    <name evidence="8" type="ORF">B7H23_05675</name>
</gene>
<dbReference type="AlphaFoldDB" id="A0A231V2M2"/>
<evidence type="ECO:0000256" key="4">
    <source>
        <dbReference type="ARBA" id="ARBA00023136"/>
    </source>
</evidence>
<feature type="transmembrane region" description="Helical" evidence="6">
    <location>
        <begin position="177"/>
        <end position="195"/>
    </location>
</feature>
<protein>
    <recommendedName>
        <fullName evidence="7">O-antigen ligase-related domain-containing protein</fullName>
    </recommendedName>
</protein>
<evidence type="ECO:0000256" key="5">
    <source>
        <dbReference type="SAM" id="MobiDB-lite"/>
    </source>
</evidence>
<evidence type="ECO:0000313" key="9">
    <source>
        <dbReference type="Proteomes" id="UP000215405"/>
    </source>
</evidence>
<feature type="domain" description="O-antigen ligase-related" evidence="7">
    <location>
        <begin position="209"/>
        <end position="337"/>
    </location>
</feature>
<dbReference type="InterPro" id="IPR007016">
    <property type="entry name" value="O-antigen_ligase-rel_domated"/>
</dbReference>
<feature type="transmembrane region" description="Helical" evidence="6">
    <location>
        <begin position="287"/>
        <end position="306"/>
    </location>
</feature>
<feature type="region of interest" description="Disordered" evidence="5">
    <location>
        <begin position="406"/>
        <end position="426"/>
    </location>
</feature>
<organism evidence="8 9">
    <name type="scientific">Notoacmeibacter marinus</name>
    <dbReference type="NCBI Taxonomy" id="1876515"/>
    <lineage>
        <taxon>Bacteria</taxon>
        <taxon>Pseudomonadati</taxon>
        <taxon>Pseudomonadota</taxon>
        <taxon>Alphaproteobacteria</taxon>
        <taxon>Hyphomicrobiales</taxon>
        <taxon>Notoacmeibacteraceae</taxon>
        <taxon>Notoacmeibacter</taxon>
    </lineage>
</organism>
<evidence type="ECO:0000256" key="2">
    <source>
        <dbReference type="ARBA" id="ARBA00022692"/>
    </source>
</evidence>
<evidence type="ECO:0000313" key="8">
    <source>
        <dbReference type="EMBL" id="OXT02387.1"/>
    </source>
</evidence>
<dbReference type="Proteomes" id="UP000215405">
    <property type="component" value="Unassembled WGS sequence"/>
</dbReference>
<proteinExistence type="predicted"/>